<evidence type="ECO:0000259" key="5">
    <source>
        <dbReference type="Pfam" id="PF01258"/>
    </source>
</evidence>
<dbReference type="SUPFAM" id="SSF109635">
    <property type="entry name" value="DnaK suppressor protein DksA, alpha-hairpin domain"/>
    <property type="match status" value="1"/>
</dbReference>
<evidence type="ECO:0000313" key="6">
    <source>
        <dbReference type="EMBL" id="SHI17651.1"/>
    </source>
</evidence>
<evidence type="ECO:0000256" key="1">
    <source>
        <dbReference type="ARBA" id="ARBA00022723"/>
    </source>
</evidence>
<dbReference type="Proteomes" id="UP000184241">
    <property type="component" value="Unassembled WGS sequence"/>
</dbReference>
<evidence type="ECO:0000256" key="4">
    <source>
        <dbReference type="PROSITE-ProRule" id="PRU00510"/>
    </source>
</evidence>
<keyword evidence="2" id="KW-0863">Zinc-finger</keyword>
<feature type="domain" description="Zinc finger DksA/TraR C4-type" evidence="5">
    <location>
        <begin position="87"/>
        <end position="118"/>
    </location>
</feature>
<dbReference type="InterPro" id="IPR000962">
    <property type="entry name" value="Znf_DskA_TraR"/>
</dbReference>
<sequence>MDKNKFNIYKEKLLKEKDKIKLIIDNLEKNDFGSINIEMASEISHYDNHPADAAGDVYDMERGMALKRKEEVLLEQVENSLKSLEKGSYGTCKSCGEEISEERLEFIPYAEYCIDCQKLISSIGNQEKRPVEEQVIGTPFYYEHLSKDYTGFDQKDSYQAVEKFNRIEDLEYSGDDDMMYVEPIEKISNEQYKAGLPD</sequence>
<dbReference type="PROSITE" id="PS51128">
    <property type="entry name" value="ZF_DKSA_2"/>
    <property type="match status" value="1"/>
</dbReference>
<evidence type="ECO:0000313" key="7">
    <source>
        <dbReference type="Proteomes" id="UP000184241"/>
    </source>
</evidence>
<organism evidence="6 7">
    <name type="scientific">Clostridium intestinale DSM 6191</name>
    <dbReference type="NCBI Taxonomy" id="1121320"/>
    <lineage>
        <taxon>Bacteria</taxon>
        <taxon>Bacillati</taxon>
        <taxon>Bacillota</taxon>
        <taxon>Clostridia</taxon>
        <taxon>Eubacteriales</taxon>
        <taxon>Clostridiaceae</taxon>
        <taxon>Clostridium</taxon>
    </lineage>
</organism>
<dbReference type="InterPro" id="IPR014240">
    <property type="entry name" value="YteA"/>
</dbReference>
<evidence type="ECO:0000256" key="3">
    <source>
        <dbReference type="ARBA" id="ARBA00022833"/>
    </source>
</evidence>
<name>A0A1M5Z0A3_9CLOT</name>
<keyword evidence="3" id="KW-0862">Zinc</keyword>
<evidence type="ECO:0000256" key="2">
    <source>
        <dbReference type="ARBA" id="ARBA00022771"/>
    </source>
</evidence>
<dbReference type="NCBIfam" id="TIGR02890">
    <property type="entry name" value="bacill_yteA"/>
    <property type="match status" value="1"/>
</dbReference>
<dbReference type="InterPro" id="IPR037187">
    <property type="entry name" value="DnaK_N"/>
</dbReference>
<accession>A0A1M5Z0A3</accession>
<dbReference type="RefSeq" id="WP_073019776.1">
    <property type="nucleotide sequence ID" value="NZ_FQXU01000007.1"/>
</dbReference>
<dbReference type="GO" id="GO:0008270">
    <property type="term" value="F:zinc ion binding"/>
    <property type="evidence" value="ECO:0007669"/>
    <property type="project" value="UniProtKB-KW"/>
</dbReference>
<proteinExistence type="predicted"/>
<dbReference type="Pfam" id="PF01258">
    <property type="entry name" value="zf-dskA_traR"/>
    <property type="match status" value="1"/>
</dbReference>
<feature type="zinc finger region" description="dksA C4-type" evidence="4">
    <location>
        <begin position="92"/>
        <end position="116"/>
    </location>
</feature>
<dbReference type="SUPFAM" id="SSF57716">
    <property type="entry name" value="Glucocorticoid receptor-like (DNA-binding domain)"/>
    <property type="match status" value="1"/>
</dbReference>
<protein>
    <submittedName>
        <fullName evidence="6">Transcriptional regulator, TraR/DksA family</fullName>
    </submittedName>
</protein>
<keyword evidence="1" id="KW-0479">Metal-binding</keyword>
<dbReference type="PANTHER" id="PTHR33823:SF4">
    <property type="entry name" value="GENERAL STRESS PROTEIN 16O"/>
    <property type="match status" value="1"/>
</dbReference>
<dbReference type="EMBL" id="FQXU01000007">
    <property type="protein sequence ID" value="SHI17651.1"/>
    <property type="molecule type" value="Genomic_DNA"/>
</dbReference>
<dbReference type="PANTHER" id="PTHR33823">
    <property type="entry name" value="RNA POLYMERASE-BINDING TRANSCRIPTION FACTOR DKSA-RELATED"/>
    <property type="match status" value="1"/>
</dbReference>
<gene>
    <name evidence="6" type="ORF">SAMN02745941_02406</name>
</gene>
<dbReference type="AlphaFoldDB" id="A0A1M5Z0A3"/>
<dbReference type="Gene3D" id="1.20.120.910">
    <property type="entry name" value="DksA, coiled-coil domain"/>
    <property type="match status" value="1"/>
</dbReference>
<reference evidence="6 7" key="1">
    <citation type="submission" date="2016-11" db="EMBL/GenBank/DDBJ databases">
        <authorList>
            <person name="Jaros S."/>
            <person name="Januszkiewicz K."/>
            <person name="Wedrychowicz H."/>
        </authorList>
    </citation>
    <scope>NUCLEOTIDE SEQUENCE [LARGE SCALE GENOMIC DNA]</scope>
    <source>
        <strain evidence="6 7">DSM 6191</strain>
    </source>
</reference>